<dbReference type="InterPro" id="IPR023214">
    <property type="entry name" value="HAD_sf"/>
</dbReference>
<dbReference type="InterPro" id="IPR026058">
    <property type="entry name" value="LIPIN"/>
</dbReference>
<dbReference type="Proteomes" id="UP000492820">
    <property type="component" value="Unassembled WGS sequence"/>
</dbReference>
<dbReference type="GO" id="GO:0008195">
    <property type="term" value="F:phosphatidate phosphatase activity"/>
    <property type="evidence" value="ECO:0007669"/>
    <property type="project" value="UniProtKB-EC"/>
</dbReference>
<evidence type="ECO:0000259" key="4">
    <source>
        <dbReference type="SMART" id="SM00775"/>
    </source>
</evidence>
<feature type="region of interest" description="Disordered" evidence="3">
    <location>
        <begin position="285"/>
        <end position="371"/>
    </location>
</feature>
<evidence type="ECO:0000256" key="3">
    <source>
        <dbReference type="SAM" id="MobiDB-lite"/>
    </source>
</evidence>
<dbReference type="EMBL" id="LK028587">
    <property type="protein sequence ID" value="CDS22642.1"/>
    <property type="molecule type" value="Genomic_DNA"/>
</dbReference>
<evidence type="ECO:0000313" key="7">
    <source>
        <dbReference type="WBParaSite" id="EgrG_001180400"/>
    </source>
</evidence>
<dbReference type="SUPFAM" id="SSF56784">
    <property type="entry name" value="HAD-like"/>
    <property type="match status" value="1"/>
</dbReference>
<dbReference type="PANTHER" id="PTHR12181">
    <property type="entry name" value="LIPIN"/>
    <property type="match status" value="1"/>
</dbReference>
<dbReference type="GO" id="GO:0032869">
    <property type="term" value="P:cellular response to insulin stimulus"/>
    <property type="evidence" value="ECO:0007669"/>
    <property type="project" value="TreeGrafter"/>
</dbReference>
<dbReference type="Gene3D" id="3.40.50.1000">
    <property type="entry name" value="HAD superfamily/HAD-like"/>
    <property type="match status" value="1"/>
</dbReference>
<evidence type="ECO:0000256" key="1">
    <source>
        <dbReference type="ARBA" id="ARBA00001180"/>
    </source>
</evidence>
<dbReference type="PANTHER" id="PTHR12181:SF12">
    <property type="entry name" value="PHOSPHATIDATE PHOSPHATASE"/>
    <property type="match status" value="1"/>
</dbReference>
<dbReference type="GO" id="GO:0045944">
    <property type="term" value="P:positive regulation of transcription by RNA polymerase II"/>
    <property type="evidence" value="ECO:0007669"/>
    <property type="project" value="TreeGrafter"/>
</dbReference>
<dbReference type="InterPro" id="IPR007651">
    <property type="entry name" value="Lipin_N"/>
</dbReference>
<dbReference type="SMART" id="SM00775">
    <property type="entry name" value="LNS2"/>
    <property type="match status" value="1"/>
</dbReference>
<dbReference type="InterPro" id="IPR013209">
    <property type="entry name" value="LNS2"/>
</dbReference>
<reference evidence="7" key="3">
    <citation type="submission" date="2020-10" db="UniProtKB">
        <authorList>
            <consortium name="WormBaseParasite"/>
        </authorList>
    </citation>
    <scope>IDENTIFICATION</scope>
</reference>
<proteinExistence type="inferred from homology"/>
<dbReference type="GO" id="GO:0005634">
    <property type="term" value="C:nucleus"/>
    <property type="evidence" value="ECO:0007669"/>
    <property type="project" value="TreeGrafter"/>
</dbReference>
<dbReference type="AlphaFoldDB" id="A0A068WVW8"/>
<reference evidence="5" key="2">
    <citation type="submission" date="2014-06" db="EMBL/GenBank/DDBJ databases">
        <authorList>
            <person name="Aslett M."/>
        </authorList>
    </citation>
    <scope>NUCLEOTIDE SEQUENCE</scope>
</reference>
<comment type="similarity">
    <text evidence="2">Belongs to the lipin family.</text>
</comment>
<feature type="compositionally biased region" description="Polar residues" evidence="3">
    <location>
        <begin position="295"/>
        <end position="306"/>
    </location>
</feature>
<dbReference type="GO" id="GO:0019432">
    <property type="term" value="P:triglyceride biosynthetic process"/>
    <property type="evidence" value="ECO:0007669"/>
    <property type="project" value="TreeGrafter"/>
</dbReference>
<organism evidence="5">
    <name type="scientific">Echinococcus granulosus</name>
    <name type="common">Hydatid tapeworm</name>
    <dbReference type="NCBI Taxonomy" id="6210"/>
    <lineage>
        <taxon>Eukaryota</taxon>
        <taxon>Metazoa</taxon>
        <taxon>Spiralia</taxon>
        <taxon>Lophotrochozoa</taxon>
        <taxon>Platyhelminthes</taxon>
        <taxon>Cestoda</taxon>
        <taxon>Eucestoda</taxon>
        <taxon>Cyclophyllidea</taxon>
        <taxon>Taeniidae</taxon>
        <taxon>Echinococcus</taxon>
        <taxon>Echinococcus granulosus group</taxon>
    </lineage>
</organism>
<protein>
    <submittedName>
        <fullName evidence="5 7">LNS2 Lipin Ned1 Smp2</fullName>
    </submittedName>
</protein>
<dbReference type="Pfam" id="PF04571">
    <property type="entry name" value="Lipin_N"/>
    <property type="match status" value="1"/>
</dbReference>
<dbReference type="GO" id="GO:0003713">
    <property type="term" value="F:transcription coactivator activity"/>
    <property type="evidence" value="ECO:0007669"/>
    <property type="project" value="TreeGrafter"/>
</dbReference>
<sequence length="653" mass="73834">MQYIERFFSSAKRMYSDINSATLSGAIDVIVVRYPNGELVSSPFYVQFGKTGVFRPCADEVEVMINGVLRTDLHMRVNRFGQAYFDDPYQNAPDDESRPRSPNIDSGIQLGKFVRPKINKHAKFFCLKCNFHSGKSPPNSETCCSPLPLDKASKTPQSNSPTSDDKQDLLQSVSSFLQSADFSEFESNMLWWNQDNIAKHSVKIQTYRLTDEQSKAADPNSQSVNDSVWVYWENRWYSWRTANIKLRFLRNLGNPLPSYFEALQSKLMEVDRENPAFVLLPSSLPSLSEDKEQEGTQFELDQSESSEAVLKPCSFDPFKSSSHEDEDDPHEDLRVSFGGNHPSSLPATPPQSPSSNELAYFSDGHSPKNYEEEEGRLDDRFNWRLHCQWGQAYNTRAFKLSSEAIKRLGLGDGTNEAVFTTINKYQGTCTCYCLIYVWNSTDKVVISDIDGTITKSDLLGHVLHWVGLEWTHPGVIQLYKKISENGYRLMYLSARSIGQANPTRNFLEGLEQDNEKLPAGPIILSPNSLITTIQMEIIQKRPQVLKISNLKRLGELFRHQNPKAPCPFFAGFGNRISDVETYRAIGIPDSHIFIVNPEGVIETPTGIKLPTGYTALCEMTDLVFPSDQQILSGSVEYSDFSFWRDNLPTLTSP</sequence>
<comment type="catalytic activity">
    <reaction evidence="1">
        <text>a 1,2-diacyl-sn-glycero-3-phosphate + H2O = a 1,2-diacyl-sn-glycerol + phosphate</text>
        <dbReference type="Rhea" id="RHEA:27429"/>
        <dbReference type="ChEBI" id="CHEBI:15377"/>
        <dbReference type="ChEBI" id="CHEBI:17815"/>
        <dbReference type="ChEBI" id="CHEBI:43474"/>
        <dbReference type="ChEBI" id="CHEBI:58608"/>
        <dbReference type="EC" id="3.1.3.4"/>
    </reaction>
    <physiologicalReaction direction="left-to-right" evidence="1">
        <dbReference type="Rhea" id="RHEA:27430"/>
    </physiologicalReaction>
</comment>
<dbReference type="InterPro" id="IPR031315">
    <property type="entry name" value="LNS2/PITP"/>
</dbReference>
<evidence type="ECO:0000313" key="5">
    <source>
        <dbReference type="EMBL" id="CDS22642.1"/>
    </source>
</evidence>
<name>A0A068WVW8_ECHGR</name>
<feature type="domain" description="LNS2/PITP" evidence="4">
    <location>
        <begin position="444"/>
        <end position="604"/>
    </location>
</feature>
<evidence type="ECO:0000313" key="6">
    <source>
        <dbReference type="Proteomes" id="UP000492820"/>
    </source>
</evidence>
<dbReference type="Pfam" id="PF08235">
    <property type="entry name" value="LNS2"/>
    <property type="match status" value="1"/>
</dbReference>
<dbReference type="GO" id="GO:0009062">
    <property type="term" value="P:fatty acid catabolic process"/>
    <property type="evidence" value="ECO:0007669"/>
    <property type="project" value="TreeGrafter"/>
</dbReference>
<dbReference type="OrthoDB" id="4567at2759"/>
<reference evidence="5 6" key="1">
    <citation type="journal article" date="2013" name="Nature">
        <title>The genomes of four tapeworm species reveal adaptations to parasitism.</title>
        <authorList>
            <person name="Tsai I.J."/>
            <person name="Zarowiecki M."/>
            <person name="Holroyd N."/>
            <person name="Garciarrubio A."/>
            <person name="Sanchez-Flores A."/>
            <person name="Brooks K.L."/>
            <person name="Tracey A."/>
            <person name="Bobes R.J."/>
            <person name="Fragoso G."/>
            <person name="Sciutto E."/>
            <person name="Aslett M."/>
            <person name="Beasley H."/>
            <person name="Bennett H.M."/>
            <person name="Cai J."/>
            <person name="Camicia F."/>
            <person name="Clark R."/>
            <person name="Cucher M."/>
            <person name="De Silva N."/>
            <person name="Day T.A."/>
            <person name="Deplazes P."/>
            <person name="Estrada K."/>
            <person name="Fernandez C."/>
            <person name="Holland P.W."/>
            <person name="Hou J."/>
            <person name="Hu S."/>
            <person name="Huckvale T."/>
            <person name="Hung S.S."/>
            <person name="Kamenetzky L."/>
            <person name="Keane J.A."/>
            <person name="Kiss F."/>
            <person name="Koziol U."/>
            <person name="Lambert O."/>
            <person name="Liu K."/>
            <person name="Luo X."/>
            <person name="Luo Y."/>
            <person name="Macchiaroli N."/>
            <person name="Nichol S."/>
            <person name="Paps J."/>
            <person name="Parkinson J."/>
            <person name="Pouchkina-Stantcheva N."/>
            <person name="Riddiford N."/>
            <person name="Rosenzvit M."/>
            <person name="Salinas G."/>
            <person name="Wasmuth J.D."/>
            <person name="Zamanian M."/>
            <person name="Zheng Y."/>
            <person name="Cai X."/>
            <person name="Soberon X."/>
            <person name="Olson P.D."/>
            <person name="Laclette J.P."/>
            <person name="Brehm K."/>
            <person name="Berriman M."/>
            <person name="Garciarrubio A."/>
            <person name="Bobes R.J."/>
            <person name="Fragoso G."/>
            <person name="Sanchez-Flores A."/>
            <person name="Estrada K."/>
            <person name="Cevallos M.A."/>
            <person name="Morett E."/>
            <person name="Gonzalez V."/>
            <person name="Portillo T."/>
            <person name="Ochoa-Leyva A."/>
            <person name="Jose M.V."/>
            <person name="Sciutto E."/>
            <person name="Landa A."/>
            <person name="Jimenez L."/>
            <person name="Valdes V."/>
            <person name="Carrero J.C."/>
            <person name="Larralde C."/>
            <person name="Morales-Montor J."/>
            <person name="Limon-Lason J."/>
            <person name="Soberon X."/>
            <person name="Laclette J.P."/>
        </authorList>
    </citation>
    <scope>NUCLEOTIDE SEQUENCE [LARGE SCALE GENOMIC DNA]</scope>
</reference>
<evidence type="ECO:0000256" key="2">
    <source>
        <dbReference type="ARBA" id="ARBA00005476"/>
    </source>
</evidence>
<accession>A0A068WVW8</accession>
<dbReference type="InterPro" id="IPR036412">
    <property type="entry name" value="HAD-like_sf"/>
</dbReference>
<feature type="region of interest" description="Disordered" evidence="3">
    <location>
        <begin position="87"/>
        <end position="106"/>
    </location>
</feature>
<gene>
    <name evidence="5" type="ORF">EgrG_001180400</name>
</gene>
<dbReference type="WBParaSite" id="EgrG_001180400">
    <property type="protein sequence ID" value="EgrG_001180400"/>
    <property type="gene ID" value="EgrG_001180400"/>
</dbReference>